<comment type="pathway">
    <text evidence="2">Carbohydrate acid metabolism; D-glucarate degradation; 2,5-dioxopentanoate from D-glucarate: step 1/2.</text>
</comment>
<proteinExistence type="predicted"/>
<dbReference type="Proteomes" id="UP000597507">
    <property type="component" value="Unassembled WGS sequence"/>
</dbReference>
<dbReference type="PANTHER" id="PTHR48080:SF4">
    <property type="entry name" value="GLUCARATE DEHYDRATASE"/>
    <property type="match status" value="1"/>
</dbReference>
<keyword evidence="6" id="KW-1185">Reference proteome</keyword>
<evidence type="ECO:0000313" key="5">
    <source>
        <dbReference type="EMBL" id="GGG44603.1"/>
    </source>
</evidence>
<dbReference type="Pfam" id="PF13378">
    <property type="entry name" value="MR_MLE_C"/>
    <property type="match status" value="1"/>
</dbReference>
<comment type="caution">
    <text evidence="5">The sequence shown here is derived from an EMBL/GenBank/DDBJ whole genome shotgun (WGS) entry which is preliminary data.</text>
</comment>
<dbReference type="EMBL" id="BMKS01000013">
    <property type="protein sequence ID" value="GGG44603.1"/>
    <property type="molecule type" value="Genomic_DNA"/>
</dbReference>
<dbReference type="InterPro" id="IPR034593">
    <property type="entry name" value="DgoD-like"/>
</dbReference>
<evidence type="ECO:0000256" key="3">
    <source>
        <dbReference type="ARBA" id="ARBA00011973"/>
    </source>
</evidence>
<protein>
    <recommendedName>
        <fullName evidence="3">glucarate dehydratase</fullName>
        <ecNumber evidence="3">4.2.1.40</ecNumber>
    </recommendedName>
</protein>
<dbReference type="RefSeq" id="WP_188902598.1">
    <property type="nucleotide sequence ID" value="NZ_BMKS01000013.1"/>
</dbReference>
<dbReference type="InterPro" id="IPR029017">
    <property type="entry name" value="Enolase-like_N"/>
</dbReference>
<name>A0A8J3EDM7_9PROT</name>
<feature type="domain" description="Mandelate racemase/muconate lactonizing enzyme C-terminal" evidence="4">
    <location>
        <begin position="368"/>
        <end position="464"/>
    </location>
</feature>
<dbReference type="Pfam" id="PF02746">
    <property type="entry name" value="MR_MLE_N"/>
    <property type="match status" value="1"/>
</dbReference>
<dbReference type="AlphaFoldDB" id="A0A8J3EDM7"/>
<dbReference type="InterPro" id="IPR013341">
    <property type="entry name" value="Mandelate_racemase_N_dom"/>
</dbReference>
<dbReference type="SUPFAM" id="SSF51604">
    <property type="entry name" value="Enolase C-terminal domain-like"/>
    <property type="match status" value="1"/>
</dbReference>
<dbReference type="Gene3D" id="3.30.390.10">
    <property type="entry name" value="Enolase-like, N-terminal domain"/>
    <property type="match status" value="1"/>
</dbReference>
<dbReference type="SFLD" id="SFLDS00001">
    <property type="entry name" value="Enolase"/>
    <property type="match status" value="1"/>
</dbReference>
<dbReference type="InterPro" id="IPR013342">
    <property type="entry name" value="Mandelate_racemase_C"/>
</dbReference>
<reference evidence="5 6" key="1">
    <citation type="journal article" date="2014" name="Int. J. Syst. Evol. Microbiol.">
        <title>Complete genome sequence of Corynebacterium casei LMG S-19264T (=DSM 44701T), isolated from a smear-ripened cheese.</title>
        <authorList>
            <consortium name="US DOE Joint Genome Institute (JGI-PGF)"/>
            <person name="Walter F."/>
            <person name="Albersmeier A."/>
            <person name="Kalinowski J."/>
            <person name="Ruckert C."/>
        </authorList>
    </citation>
    <scope>NUCLEOTIDE SEQUENCE [LARGE SCALE GENOMIC DNA]</scope>
    <source>
        <strain evidence="5 6">CGMCC 1.16330</strain>
    </source>
</reference>
<dbReference type="EC" id="4.2.1.40" evidence="3"/>
<evidence type="ECO:0000256" key="1">
    <source>
        <dbReference type="ARBA" id="ARBA00001426"/>
    </source>
</evidence>
<evidence type="ECO:0000256" key="2">
    <source>
        <dbReference type="ARBA" id="ARBA00005183"/>
    </source>
</evidence>
<dbReference type="SUPFAM" id="SSF54826">
    <property type="entry name" value="Enolase N-terminal domain-like"/>
    <property type="match status" value="1"/>
</dbReference>
<evidence type="ECO:0000259" key="4">
    <source>
        <dbReference type="SMART" id="SM00922"/>
    </source>
</evidence>
<organism evidence="5 6">
    <name type="scientific">Caldovatus sediminis</name>
    <dbReference type="NCBI Taxonomy" id="2041189"/>
    <lineage>
        <taxon>Bacteria</taxon>
        <taxon>Pseudomonadati</taxon>
        <taxon>Pseudomonadota</taxon>
        <taxon>Alphaproteobacteria</taxon>
        <taxon>Acetobacterales</taxon>
        <taxon>Roseomonadaceae</taxon>
        <taxon>Caldovatus</taxon>
    </lineage>
</organism>
<sequence>MATRTARIVAATPVPARGALAVAASGGAAAEVALPDAADAAALAREAASLPGASALESPAEGALRGWLARPAGERAGAGALRAARHALRAAVLGVDEAVALGGGMAAAPPALETDAAPAADPVAACLDPSTTLVVADAATGGPEGLRDLAALARVMDVRLAIRPLRDDAAETARAATLAAALGAAVAVRPGASGGLPAPAVVPAADPPLALREVRIHRVALPLRELYVSSMYLTDRQARTLVELRCADGTVGWGEGHGGPEVAARVAALAREWLGRDLLRERAALRRRFARIGFENRNGRNGLSALAALELGAWDAAARHLGLPLGALLGDARADGSVAIACALPAAVPGAGATRADLAAHMAETANAARVAELAAAYAARWGVTAFKYKSAGSGAGWDLAALGALRARLGPAARLRCDPNAAYGTEEARRLCLAAEPLGLEYHEDPTDGLEGMARLAAHIRTPLATNMCVVAPEHLAAAARRGLRITVLGDVFLWGGVAGLCEMVRAARLLGVTTPAMHSFYETAVVTAANAHLALALGLDDPHPMDCGWPGVAEDVVAPDALRIEGGRLFRPAGPGIGVVPEPDRLAALATAEPVVIR</sequence>
<dbReference type="PANTHER" id="PTHR48080">
    <property type="entry name" value="D-GALACTONATE DEHYDRATASE-RELATED"/>
    <property type="match status" value="1"/>
</dbReference>
<dbReference type="InterPro" id="IPR036849">
    <property type="entry name" value="Enolase-like_C_sf"/>
</dbReference>
<comment type="catalytic activity">
    <reaction evidence="1">
        <text>D-glucarate = 5-dehydro-4-deoxy-D-glucarate + H2O</text>
        <dbReference type="Rhea" id="RHEA:14573"/>
        <dbReference type="ChEBI" id="CHEBI:15377"/>
        <dbReference type="ChEBI" id="CHEBI:30612"/>
        <dbReference type="ChEBI" id="CHEBI:42819"/>
        <dbReference type="EC" id="4.2.1.40"/>
    </reaction>
</comment>
<dbReference type="GO" id="GO:0008872">
    <property type="term" value="F:glucarate dehydratase activity"/>
    <property type="evidence" value="ECO:0007669"/>
    <property type="project" value="UniProtKB-EC"/>
</dbReference>
<dbReference type="InterPro" id="IPR029065">
    <property type="entry name" value="Enolase_C-like"/>
</dbReference>
<dbReference type="Gene3D" id="3.20.20.120">
    <property type="entry name" value="Enolase-like C-terminal domain"/>
    <property type="match status" value="1"/>
</dbReference>
<evidence type="ECO:0000313" key="6">
    <source>
        <dbReference type="Proteomes" id="UP000597507"/>
    </source>
</evidence>
<dbReference type="SMART" id="SM00922">
    <property type="entry name" value="MR_MLE"/>
    <property type="match status" value="1"/>
</dbReference>
<accession>A0A8J3EDM7</accession>
<gene>
    <name evidence="5" type="ORF">GCM10010964_35000</name>
</gene>